<dbReference type="InterPro" id="IPR002223">
    <property type="entry name" value="Kunitz_BPTI"/>
</dbReference>
<dbReference type="SUPFAM" id="SSF48726">
    <property type="entry name" value="Immunoglobulin"/>
    <property type="match status" value="1"/>
</dbReference>
<dbReference type="EMBL" id="KZ345602">
    <property type="protein sequence ID" value="PIO72766.1"/>
    <property type="molecule type" value="Genomic_DNA"/>
</dbReference>
<feature type="non-terminal residue" evidence="9">
    <location>
        <position position="1"/>
    </location>
</feature>
<dbReference type="Proteomes" id="UP000230423">
    <property type="component" value="Unassembled WGS sequence"/>
</dbReference>
<dbReference type="AlphaFoldDB" id="A0A2G9URH7"/>
<dbReference type="PRINTS" id="PR00759">
    <property type="entry name" value="BASICPTASE"/>
</dbReference>
<dbReference type="SUPFAM" id="SSF57362">
    <property type="entry name" value="BPTI-like"/>
    <property type="match status" value="2"/>
</dbReference>
<dbReference type="GO" id="GO:0004867">
    <property type="term" value="F:serine-type endopeptidase inhibitor activity"/>
    <property type="evidence" value="ECO:0007669"/>
    <property type="project" value="UniProtKB-KW"/>
</dbReference>
<dbReference type="InterPro" id="IPR020901">
    <property type="entry name" value="Prtase_inh_Kunz-CS"/>
</dbReference>
<dbReference type="InterPro" id="IPR007110">
    <property type="entry name" value="Ig-like_dom"/>
</dbReference>
<keyword evidence="2" id="KW-0732">Signal</keyword>
<dbReference type="FunFam" id="4.10.410.10:FF:000020">
    <property type="entry name" value="Collagen, type VI, alpha 3"/>
    <property type="match status" value="1"/>
</dbReference>
<feature type="domain" description="BPTI/Kunitz inhibitor" evidence="6">
    <location>
        <begin position="79"/>
        <end position="129"/>
    </location>
</feature>
<dbReference type="SMART" id="SM00131">
    <property type="entry name" value="KU"/>
    <property type="match status" value="2"/>
</dbReference>
<reference evidence="9 10" key="1">
    <citation type="submission" date="2015-09" db="EMBL/GenBank/DDBJ databases">
        <title>Draft genome of the parasitic nematode Teladorsagia circumcincta isolate WARC Sus (inbred).</title>
        <authorList>
            <person name="Mitreva M."/>
        </authorList>
    </citation>
    <scope>NUCLEOTIDE SEQUENCE [LARGE SCALE GENOMIC DNA]</scope>
    <source>
        <strain evidence="9 10">S</strain>
    </source>
</reference>
<keyword evidence="4" id="KW-1015">Disulfide bond</keyword>
<keyword evidence="10" id="KW-1185">Reference proteome</keyword>
<organism evidence="9 10">
    <name type="scientific">Teladorsagia circumcincta</name>
    <name type="common">Brown stomach worm</name>
    <name type="synonym">Ostertagia circumcincta</name>
    <dbReference type="NCBI Taxonomy" id="45464"/>
    <lineage>
        <taxon>Eukaryota</taxon>
        <taxon>Metazoa</taxon>
        <taxon>Ecdysozoa</taxon>
        <taxon>Nematoda</taxon>
        <taxon>Chromadorea</taxon>
        <taxon>Rhabditida</taxon>
        <taxon>Rhabditina</taxon>
        <taxon>Rhabditomorpha</taxon>
        <taxon>Strongyloidea</taxon>
        <taxon>Trichostrongylidae</taxon>
        <taxon>Teladorsagia</taxon>
    </lineage>
</organism>
<feature type="domain" description="PLAC" evidence="8">
    <location>
        <begin position="243"/>
        <end position="282"/>
    </location>
</feature>
<dbReference type="InterPro" id="IPR010909">
    <property type="entry name" value="PLAC"/>
</dbReference>
<dbReference type="InterPro" id="IPR013783">
    <property type="entry name" value="Ig-like_fold"/>
</dbReference>
<dbReference type="Pfam" id="PF08686">
    <property type="entry name" value="PLAC"/>
    <property type="match status" value="1"/>
</dbReference>
<accession>A0A2G9URH7</accession>
<dbReference type="InterPro" id="IPR050098">
    <property type="entry name" value="TFPI/VKTCI-like"/>
</dbReference>
<evidence type="ECO:0000256" key="3">
    <source>
        <dbReference type="ARBA" id="ARBA00022900"/>
    </source>
</evidence>
<evidence type="ECO:0000259" key="6">
    <source>
        <dbReference type="PROSITE" id="PS50279"/>
    </source>
</evidence>
<sequence length="282" mass="31745">EDCERACGSWRTTDVCSLTPEVGGCEASVNKWYYDKAKGMCSIMFWSGCGGNGNRFSSKEDCESLCREESSWNATTDICQLPRSSGPCRDAVTMWYFDVEEDICKQFTYSGCRGNENRFETKERCERRCVEERHGNSVRFNEKSSSVGNDDAEHRLQSSSRRTYQAGEKIELRCDTRGLLPVVWMKNGVLLYYDDRVQAHNNFARVTISHATLTDSGEYRCAVGPDGLLSDAQVVEVIASNHQGNSCAEDRGTWKTCALIVQNGLCAKKRYNEFCCKSCQSV</sequence>
<evidence type="ECO:0000259" key="8">
    <source>
        <dbReference type="PROSITE" id="PS50900"/>
    </source>
</evidence>
<dbReference type="InterPro" id="IPR036179">
    <property type="entry name" value="Ig-like_dom_sf"/>
</dbReference>
<dbReference type="InterPro" id="IPR036880">
    <property type="entry name" value="Kunitz_BPTI_sf"/>
</dbReference>
<dbReference type="PROSITE" id="PS50279">
    <property type="entry name" value="BPTI_KUNITZ_2"/>
    <property type="match status" value="2"/>
</dbReference>
<evidence type="ECO:0000256" key="2">
    <source>
        <dbReference type="ARBA" id="ARBA00022729"/>
    </source>
</evidence>
<feature type="domain" description="Ig-like" evidence="7">
    <location>
        <begin position="167"/>
        <end position="223"/>
    </location>
</feature>
<evidence type="ECO:0000256" key="4">
    <source>
        <dbReference type="ARBA" id="ARBA00023157"/>
    </source>
</evidence>
<keyword evidence="3" id="KW-0722">Serine protease inhibitor</keyword>
<dbReference type="OrthoDB" id="4473401at2759"/>
<dbReference type="Pfam" id="PF00014">
    <property type="entry name" value="Kunitz_BPTI"/>
    <property type="match status" value="2"/>
</dbReference>
<feature type="domain" description="BPTI/Kunitz inhibitor" evidence="6">
    <location>
        <begin position="16"/>
        <end position="66"/>
    </location>
</feature>
<dbReference type="Gene3D" id="4.10.410.10">
    <property type="entry name" value="Pancreatic trypsin inhibitor Kunitz domain"/>
    <property type="match status" value="2"/>
</dbReference>
<keyword evidence="1" id="KW-0646">Protease inhibitor</keyword>
<dbReference type="Pfam" id="PF07679">
    <property type="entry name" value="I-set"/>
    <property type="match status" value="1"/>
</dbReference>
<dbReference type="PANTHER" id="PTHR10083">
    <property type="entry name" value="KUNITZ-TYPE PROTEASE INHIBITOR-RELATED"/>
    <property type="match status" value="1"/>
</dbReference>
<name>A0A2G9URH7_TELCI</name>
<dbReference type="InterPro" id="IPR013098">
    <property type="entry name" value="Ig_I-set"/>
</dbReference>
<dbReference type="InterPro" id="IPR003599">
    <property type="entry name" value="Ig_sub"/>
</dbReference>
<evidence type="ECO:0000256" key="1">
    <source>
        <dbReference type="ARBA" id="ARBA00022690"/>
    </source>
</evidence>
<feature type="region of interest" description="Disordered" evidence="5">
    <location>
        <begin position="140"/>
        <end position="160"/>
    </location>
</feature>
<dbReference type="PROSITE" id="PS50900">
    <property type="entry name" value="PLAC"/>
    <property type="match status" value="1"/>
</dbReference>
<proteinExistence type="predicted"/>
<evidence type="ECO:0000313" key="9">
    <source>
        <dbReference type="EMBL" id="PIO72766.1"/>
    </source>
</evidence>
<dbReference type="FunFam" id="4.10.410.10:FF:000040">
    <property type="entry name" value="Serine protease inhibitor, putative"/>
    <property type="match status" value="1"/>
</dbReference>
<dbReference type="PROSITE" id="PS00280">
    <property type="entry name" value="BPTI_KUNITZ_1"/>
    <property type="match status" value="1"/>
</dbReference>
<gene>
    <name evidence="9" type="ORF">TELCIR_05294</name>
</gene>
<dbReference type="GO" id="GO:0005615">
    <property type="term" value="C:extracellular space"/>
    <property type="evidence" value="ECO:0007669"/>
    <property type="project" value="TreeGrafter"/>
</dbReference>
<evidence type="ECO:0000259" key="7">
    <source>
        <dbReference type="PROSITE" id="PS50835"/>
    </source>
</evidence>
<dbReference type="Gene3D" id="2.60.40.10">
    <property type="entry name" value="Immunoglobulins"/>
    <property type="match status" value="1"/>
</dbReference>
<protein>
    <submittedName>
        <fullName evidence="9">Kunitz/Bovine pancreatic trypsin inhibitor domain protein</fullName>
    </submittedName>
</protein>
<dbReference type="SMART" id="SM00409">
    <property type="entry name" value="IG"/>
    <property type="match status" value="1"/>
</dbReference>
<dbReference type="CDD" id="cd00109">
    <property type="entry name" value="Kunitz-type"/>
    <property type="match status" value="2"/>
</dbReference>
<dbReference type="PANTHER" id="PTHR10083:SF328">
    <property type="entry name" value="TISSUE FACTOR PATHWAY INHIBITOR"/>
    <property type="match status" value="1"/>
</dbReference>
<evidence type="ECO:0000256" key="5">
    <source>
        <dbReference type="SAM" id="MobiDB-lite"/>
    </source>
</evidence>
<evidence type="ECO:0000313" key="10">
    <source>
        <dbReference type="Proteomes" id="UP000230423"/>
    </source>
</evidence>
<dbReference type="PROSITE" id="PS50835">
    <property type="entry name" value="IG_LIKE"/>
    <property type="match status" value="1"/>
</dbReference>